<dbReference type="RefSeq" id="WP_089804460.1">
    <property type="nucleotide sequence ID" value="NZ_FOYT01000001.1"/>
</dbReference>
<evidence type="ECO:0000313" key="2">
    <source>
        <dbReference type="EMBL" id="SFR37448.1"/>
    </source>
</evidence>
<evidence type="ECO:0000313" key="3">
    <source>
        <dbReference type="Proteomes" id="UP000198531"/>
    </source>
</evidence>
<keyword evidence="3" id="KW-1185">Reference proteome</keyword>
<dbReference type="InterPro" id="IPR040624">
    <property type="entry name" value="HalOD1"/>
</dbReference>
<protein>
    <recommendedName>
        <fullName evidence="1">Halobacterial output domain-containing protein</fullName>
    </recommendedName>
</protein>
<sequence length="89" mass="9875">MSGSPEDDVVVRQLDTDADDPALAVAEIVAELEGTDAARLQPTYDQLDHVLDHVFSTPPRPEAEIEISFTYEGYRITVEQNGRAEFVKL</sequence>
<dbReference type="Pfam" id="PF18545">
    <property type="entry name" value="HalOD1"/>
    <property type="match status" value="1"/>
</dbReference>
<dbReference type="Proteomes" id="UP000198531">
    <property type="component" value="Unassembled WGS sequence"/>
</dbReference>
<name>A0A1I6G5H9_9EURY</name>
<reference evidence="3" key="1">
    <citation type="submission" date="2016-10" db="EMBL/GenBank/DDBJ databases">
        <authorList>
            <person name="Varghese N."/>
            <person name="Submissions S."/>
        </authorList>
    </citation>
    <scope>NUCLEOTIDE SEQUENCE [LARGE SCALE GENOMIC DNA]</scope>
    <source>
        <strain evidence="3">CGMCC 1.7736</strain>
    </source>
</reference>
<accession>A0A1I6G5H9</accession>
<feature type="domain" description="Halobacterial output" evidence="1">
    <location>
        <begin position="18"/>
        <end position="85"/>
    </location>
</feature>
<organism evidence="2 3">
    <name type="scientific">Halogeometricum rufum</name>
    <dbReference type="NCBI Taxonomy" id="553469"/>
    <lineage>
        <taxon>Archaea</taxon>
        <taxon>Methanobacteriati</taxon>
        <taxon>Methanobacteriota</taxon>
        <taxon>Stenosarchaea group</taxon>
        <taxon>Halobacteria</taxon>
        <taxon>Halobacteriales</taxon>
        <taxon>Haloferacaceae</taxon>
        <taxon>Halogeometricum</taxon>
    </lineage>
</organism>
<evidence type="ECO:0000259" key="1">
    <source>
        <dbReference type="Pfam" id="PF18545"/>
    </source>
</evidence>
<gene>
    <name evidence="2" type="ORF">SAMN04487947_0606</name>
</gene>
<dbReference type="AlphaFoldDB" id="A0A1I6G5H9"/>
<dbReference type="OrthoDB" id="199137at2157"/>
<dbReference type="EMBL" id="FOYT01000001">
    <property type="protein sequence ID" value="SFR37448.1"/>
    <property type="molecule type" value="Genomic_DNA"/>
</dbReference>
<dbReference type="STRING" id="553469.SAMN04487947_0606"/>
<proteinExistence type="predicted"/>